<dbReference type="AlphaFoldDB" id="A0AAV4URR3"/>
<dbReference type="Proteomes" id="UP001054837">
    <property type="component" value="Unassembled WGS sequence"/>
</dbReference>
<accession>A0AAV4URR3</accession>
<evidence type="ECO:0000256" key="1">
    <source>
        <dbReference type="SAM" id="MobiDB-lite"/>
    </source>
</evidence>
<gene>
    <name evidence="2" type="primary">X975_04640</name>
    <name evidence="2" type="ORF">CDAR_620831</name>
</gene>
<keyword evidence="3" id="KW-1185">Reference proteome</keyword>
<sequence length="221" mass="24880">MEDRETEEFVLVLERYYSQLVGIELPVDWKDRDPEPIERVPSYHSRHIVQDSPWSYCRSNSPEKQLQQSDAVTASVRTIDLSIPPPPYILCEERRLSRSNSRDQFSIATSPSSVDHNMNEMQALVTSLTSIPLVLQASPGGTAPAPHPQPKTGRTRTRRTAAKTPAAWPTSPSPPGRSNPKRGARPPNPETSISTAWCPWSSWKRRATRTWAGRGRRAMRS</sequence>
<evidence type="ECO:0000313" key="3">
    <source>
        <dbReference type="Proteomes" id="UP001054837"/>
    </source>
</evidence>
<proteinExistence type="predicted"/>
<name>A0AAV4URR3_9ARAC</name>
<organism evidence="2 3">
    <name type="scientific">Caerostris darwini</name>
    <dbReference type="NCBI Taxonomy" id="1538125"/>
    <lineage>
        <taxon>Eukaryota</taxon>
        <taxon>Metazoa</taxon>
        <taxon>Ecdysozoa</taxon>
        <taxon>Arthropoda</taxon>
        <taxon>Chelicerata</taxon>
        <taxon>Arachnida</taxon>
        <taxon>Araneae</taxon>
        <taxon>Araneomorphae</taxon>
        <taxon>Entelegynae</taxon>
        <taxon>Araneoidea</taxon>
        <taxon>Araneidae</taxon>
        <taxon>Caerostris</taxon>
    </lineage>
</organism>
<evidence type="ECO:0000313" key="2">
    <source>
        <dbReference type="EMBL" id="GIY60462.1"/>
    </source>
</evidence>
<comment type="caution">
    <text evidence="2">The sequence shown here is derived from an EMBL/GenBank/DDBJ whole genome shotgun (WGS) entry which is preliminary data.</text>
</comment>
<feature type="region of interest" description="Disordered" evidence="1">
    <location>
        <begin position="136"/>
        <end position="199"/>
    </location>
</feature>
<protein>
    <submittedName>
        <fullName evidence="2">FERM and PDZ domain-containing protein 4</fullName>
    </submittedName>
</protein>
<dbReference type="EMBL" id="BPLQ01011800">
    <property type="protein sequence ID" value="GIY60462.1"/>
    <property type="molecule type" value="Genomic_DNA"/>
</dbReference>
<reference evidence="2 3" key="1">
    <citation type="submission" date="2021-06" db="EMBL/GenBank/DDBJ databases">
        <title>Caerostris darwini draft genome.</title>
        <authorList>
            <person name="Kono N."/>
            <person name="Arakawa K."/>
        </authorList>
    </citation>
    <scope>NUCLEOTIDE SEQUENCE [LARGE SCALE GENOMIC DNA]</scope>
</reference>